<accession>A0A4C1VGS2</accession>
<dbReference type="AlphaFoldDB" id="A0A4C1VGS2"/>
<organism evidence="1 2">
    <name type="scientific">Eumeta variegata</name>
    <name type="common">Bagworm moth</name>
    <name type="synonym">Eumeta japonica</name>
    <dbReference type="NCBI Taxonomy" id="151549"/>
    <lineage>
        <taxon>Eukaryota</taxon>
        <taxon>Metazoa</taxon>
        <taxon>Ecdysozoa</taxon>
        <taxon>Arthropoda</taxon>
        <taxon>Hexapoda</taxon>
        <taxon>Insecta</taxon>
        <taxon>Pterygota</taxon>
        <taxon>Neoptera</taxon>
        <taxon>Endopterygota</taxon>
        <taxon>Lepidoptera</taxon>
        <taxon>Glossata</taxon>
        <taxon>Ditrysia</taxon>
        <taxon>Tineoidea</taxon>
        <taxon>Psychidae</taxon>
        <taxon>Oiketicinae</taxon>
        <taxon>Eumeta</taxon>
    </lineage>
</organism>
<dbReference type="Proteomes" id="UP000299102">
    <property type="component" value="Unassembled WGS sequence"/>
</dbReference>
<comment type="caution">
    <text evidence="1">The sequence shown here is derived from an EMBL/GenBank/DDBJ whole genome shotgun (WGS) entry which is preliminary data.</text>
</comment>
<evidence type="ECO:0000313" key="2">
    <source>
        <dbReference type="Proteomes" id="UP000299102"/>
    </source>
</evidence>
<name>A0A4C1VGS2_EUMVA</name>
<sequence length="342" mass="38209">MNTRLIPAHEARSVPYQYYIAIDLEKNVVAALFCDDGLSSFHVNNLRYWPIFTERPIRRVEFRPNESKRPRYQKLSSIGNCTVGTAMLFSDIYSGLYCNGRRNLVPVNDYRQRSAALPASSLKSYKRGMKAGLDVEGKWVEVVKEGKGGVRGGVYRVESKSKPFEILKRIAFSFQITQTICQMSYETDKMSAPETARHRGIALYKGEGPTPNSVMLSLDYHNMEPAHISQILDSPCYDVGTGLNSSRILLAPLGCSTPISTFASRPHPMYGISNHQQSCKLDRFAKKSSLYMLCHVYHAFPSIKSPISSQGPDNALVTYLGLRVSIGGGVPYSLVAHMLVFF</sequence>
<evidence type="ECO:0000313" key="1">
    <source>
        <dbReference type="EMBL" id="GBP36925.1"/>
    </source>
</evidence>
<dbReference type="EMBL" id="BGZK01000325">
    <property type="protein sequence ID" value="GBP36925.1"/>
    <property type="molecule type" value="Genomic_DNA"/>
</dbReference>
<proteinExistence type="predicted"/>
<protein>
    <submittedName>
        <fullName evidence="1">Uncharacterized protein</fullName>
    </submittedName>
</protein>
<keyword evidence="2" id="KW-1185">Reference proteome</keyword>
<gene>
    <name evidence="1" type="ORF">EVAR_23227_1</name>
</gene>
<reference evidence="1 2" key="1">
    <citation type="journal article" date="2019" name="Commun. Biol.">
        <title>The bagworm genome reveals a unique fibroin gene that provides high tensile strength.</title>
        <authorList>
            <person name="Kono N."/>
            <person name="Nakamura H."/>
            <person name="Ohtoshi R."/>
            <person name="Tomita M."/>
            <person name="Numata K."/>
            <person name="Arakawa K."/>
        </authorList>
    </citation>
    <scope>NUCLEOTIDE SEQUENCE [LARGE SCALE GENOMIC DNA]</scope>
</reference>